<evidence type="ECO:0000259" key="2">
    <source>
        <dbReference type="Pfam" id="PF02602"/>
    </source>
</evidence>
<name>A0ABN9HGG8_9NEOB</name>
<keyword evidence="4" id="KW-1185">Reference proteome</keyword>
<gene>
    <name evidence="3" type="ORF">SPARVUS_LOCUS16046910</name>
</gene>
<reference evidence="3" key="1">
    <citation type="submission" date="2023-05" db="EMBL/GenBank/DDBJ databases">
        <authorList>
            <person name="Stuckert A."/>
        </authorList>
    </citation>
    <scope>NUCLEOTIDE SEQUENCE</scope>
</reference>
<dbReference type="InterPro" id="IPR036108">
    <property type="entry name" value="4pyrrol_syn_uPrphyn_synt_sf"/>
</dbReference>
<dbReference type="PANTHER" id="PTHR12390">
    <property type="entry name" value="UROPORPHYRINOGEN III SYNTHASE"/>
    <property type="match status" value="1"/>
</dbReference>
<feature type="region of interest" description="Disordered" evidence="1">
    <location>
        <begin position="1"/>
        <end position="20"/>
    </location>
</feature>
<proteinExistence type="predicted"/>
<comment type="caution">
    <text evidence="3">The sequence shown here is derived from an EMBL/GenBank/DDBJ whole genome shotgun (WGS) entry which is preliminary data.</text>
</comment>
<evidence type="ECO:0000256" key="1">
    <source>
        <dbReference type="SAM" id="MobiDB-lite"/>
    </source>
</evidence>
<dbReference type="Pfam" id="PF02602">
    <property type="entry name" value="HEM4"/>
    <property type="match status" value="1"/>
</dbReference>
<protein>
    <recommendedName>
        <fullName evidence="2">Tetrapyrrole biosynthesis uroporphyrinogen III synthase domain-containing protein</fullName>
    </recommendedName>
</protein>
<sequence length="294" mass="31989">MDRTTNRGHPSPLLPHRHAEAGSCVDSSSTMNVLLLKEPKSGDQGSDLYVEELSSHGLQATLIPVLSFKFVSLEQLFDKLSHPEEYEGLIFTSPRAVEAVALCLQTSNNKEAWECSLKNKWNSKSVYVVGKATASLVEDLGLSSEGETSGNAEKLADYICSKNISYSSPLLFPCGALKREVLPKRLKEIDVPLETITVYQTAQHPDIRPSLTHYFTQEGLPASIVFFSPSGVKFCLGIIQELSTDKLHQIKFAAIGPTTADSMVAEGLNVSCTAQNPSPQGLAEGIGIRRIVQQ</sequence>
<dbReference type="EMBL" id="CATNWA010021001">
    <property type="protein sequence ID" value="CAI9620891.1"/>
    <property type="molecule type" value="Genomic_DNA"/>
</dbReference>
<evidence type="ECO:0000313" key="3">
    <source>
        <dbReference type="EMBL" id="CAI9620891.1"/>
    </source>
</evidence>
<dbReference type="CDD" id="cd06578">
    <property type="entry name" value="HemD"/>
    <property type="match status" value="1"/>
</dbReference>
<accession>A0ABN9HGG8</accession>
<dbReference type="InterPro" id="IPR003754">
    <property type="entry name" value="4pyrrol_synth_uPrphyn_synth"/>
</dbReference>
<dbReference type="Proteomes" id="UP001162483">
    <property type="component" value="Unassembled WGS sequence"/>
</dbReference>
<organism evidence="3 4">
    <name type="scientific">Staurois parvus</name>
    <dbReference type="NCBI Taxonomy" id="386267"/>
    <lineage>
        <taxon>Eukaryota</taxon>
        <taxon>Metazoa</taxon>
        <taxon>Chordata</taxon>
        <taxon>Craniata</taxon>
        <taxon>Vertebrata</taxon>
        <taxon>Euteleostomi</taxon>
        <taxon>Amphibia</taxon>
        <taxon>Batrachia</taxon>
        <taxon>Anura</taxon>
        <taxon>Neobatrachia</taxon>
        <taxon>Ranoidea</taxon>
        <taxon>Ranidae</taxon>
        <taxon>Staurois</taxon>
    </lineage>
</organism>
<dbReference type="SUPFAM" id="SSF69618">
    <property type="entry name" value="HemD-like"/>
    <property type="match status" value="1"/>
</dbReference>
<feature type="domain" description="Tetrapyrrole biosynthesis uroporphyrinogen III synthase" evidence="2">
    <location>
        <begin position="49"/>
        <end position="283"/>
    </location>
</feature>
<evidence type="ECO:0000313" key="4">
    <source>
        <dbReference type="Proteomes" id="UP001162483"/>
    </source>
</evidence>
<dbReference type="InterPro" id="IPR039793">
    <property type="entry name" value="UROS/Hem4"/>
</dbReference>
<dbReference type="PANTHER" id="PTHR12390:SF0">
    <property type="entry name" value="UROPORPHYRINOGEN-III SYNTHASE"/>
    <property type="match status" value="1"/>
</dbReference>
<dbReference type="Gene3D" id="3.40.50.10090">
    <property type="match status" value="2"/>
</dbReference>